<organism evidence="10 11">
    <name type="scientific">Malassezia nana</name>
    <dbReference type="NCBI Taxonomy" id="180528"/>
    <lineage>
        <taxon>Eukaryota</taxon>
        <taxon>Fungi</taxon>
        <taxon>Dikarya</taxon>
        <taxon>Basidiomycota</taxon>
        <taxon>Ustilaginomycotina</taxon>
        <taxon>Malasseziomycetes</taxon>
        <taxon>Malasseziales</taxon>
        <taxon>Malasseziaceae</taxon>
        <taxon>Malassezia</taxon>
    </lineage>
</organism>
<evidence type="ECO:0000259" key="9">
    <source>
        <dbReference type="Pfam" id="PF16575"/>
    </source>
</evidence>
<keyword evidence="6" id="KW-0418">Kinase</keyword>
<dbReference type="PANTHER" id="PTHR12755:SF3">
    <property type="entry name" value="POLYNUCLEOTIDE 5'-HYDROXYL-KINASE NOL9"/>
    <property type="match status" value="1"/>
</dbReference>
<feature type="compositionally biased region" description="Low complexity" evidence="8">
    <location>
        <begin position="38"/>
        <end position="51"/>
    </location>
</feature>
<feature type="region of interest" description="Disordered" evidence="8">
    <location>
        <begin position="1"/>
        <end position="91"/>
    </location>
</feature>
<dbReference type="GO" id="GO:0000448">
    <property type="term" value="P:cleavage in ITS2 between 5.8S rRNA and LSU-rRNA of tricistronic rRNA transcript (SSU-rRNA, 5.8S rRNA, LSU-rRNA)"/>
    <property type="evidence" value="ECO:0007669"/>
    <property type="project" value="TreeGrafter"/>
</dbReference>
<evidence type="ECO:0000256" key="2">
    <source>
        <dbReference type="ARBA" id="ARBA00018706"/>
    </source>
</evidence>
<evidence type="ECO:0000256" key="1">
    <source>
        <dbReference type="ARBA" id="ARBA00011003"/>
    </source>
</evidence>
<evidence type="ECO:0000313" key="10">
    <source>
        <dbReference type="EMBL" id="WFD27381.1"/>
    </source>
</evidence>
<keyword evidence="4" id="KW-0808">Transferase</keyword>
<dbReference type="InterPro" id="IPR027417">
    <property type="entry name" value="P-loop_NTPase"/>
</dbReference>
<accession>A0AAF0J2R5</accession>
<gene>
    <name evidence="10" type="primary">GRC3</name>
    <name evidence="10" type="ORF">MNAN1_002377</name>
</gene>
<evidence type="ECO:0000256" key="6">
    <source>
        <dbReference type="ARBA" id="ARBA00022777"/>
    </source>
</evidence>
<keyword evidence="5" id="KW-0547">Nucleotide-binding</keyword>
<evidence type="ECO:0000313" key="11">
    <source>
        <dbReference type="Proteomes" id="UP001213623"/>
    </source>
</evidence>
<dbReference type="InterPro" id="IPR032319">
    <property type="entry name" value="CLP1_P"/>
</dbReference>
<keyword evidence="11" id="KW-1185">Reference proteome</keyword>
<evidence type="ECO:0000256" key="3">
    <source>
        <dbReference type="ARBA" id="ARBA00019824"/>
    </source>
</evidence>
<dbReference type="GO" id="GO:0005524">
    <property type="term" value="F:ATP binding"/>
    <property type="evidence" value="ECO:0007669"/>
    <property type="project" value="UniProtKB-KW"/>
</dbReference>
<sequence length="697" mass="74258">MRPPPSALAVRRARAAQAEAERAEAERAEAEHVTVEQTHATEAPATVAPAPSRRRTRTASDAMPEGSRQRSRMAARETPVAPKAPLEPKAPVAPKAPFEPKASWAPDAPCALETCASPPPLVLAVPATLDDGDALQCGLHVGETLLVRGLCYVHVVRGTVVLAGARLTPASAPFAMWVPDVHPAAPLEAVDDALDEPCPTHAVVVRLVSARCGLEHMARICPLAGMNPFGTERWSRACTFVLEREAHHYLQVPPAWADMQADLVAAATKPLALVVRGAKNTGKSTFARLALHALLTAPGARHVAFLELDPGQPEYGPPGLLALHVLDATHESGCWAPSWCTARRPVRAYMLGDVTPRDDPARYLAAARDLIEFFHTEVQHSTLEADGRPARRRGALTMPFVVNTHGWVKGLGLDLLQQVCALVHPTHVADMSTPLPPVPGASPCVYALPMYNDTTAWSAPVRRLNAAESRVLSILSYLHMTQLPRPGEAVPPVWDWTCPLVARTPFIVDVDEGLPAGCAVLDARARVDEALRLLALNGRLAAIVQAPPSAITGDHVWRTAFARGEALVPGPGAPALGLALVRSIDRDNGAVHLVTPISGLDLRTSVEQGAGALGLVAGALDLPIWGALDEAAWADVVQGRGAPTATLAGVPREAVPYISWPRELLSVDDGAVPPARPVGAGPRKVRRNLMRRRQQIR</sequence>
<keyword evidence="7" id="KW-0067">ATP-binding</keyword>
<dbReference type="PANTHER" id="PTHR12755">
    <property type="entry name" value="CLEAVAGE/POLYADENYLATION FACTOR IA SUBUNIT CLP1P"/>
    <property type="match status" value="1"/>
</dbReference>
<proteinExistence type="inferred from homology"/>
<name>A0AAF0J2R5_9BASI</name>
<evidence type="ECO:0000256" key="8">
    <source>
        <dbReference type="SAM" id="MobiDB-lite"/>
    </source>
</evidence>
<dbReference type="InterPro" id="IPR045116">
    <property type="entry name" value="Clp1/Grc3"/>
</dbReference>
<evidence type="ECO:0000256" key="7">
    <source>
        <dbReference type="ARBA" id="ARBA00022840"/>
    </source>
</evidence>
<dbReference type="AlphaFoldDB" id="A0AAF0J2R5"/>
<feature type="compositionally biased region" description="Basic and acidic residues" evidence="8">
    <location>
        <begin position="19"/>
        <end position="34"/>
    </location>
</feature>
<feature type="domain" description="Clp1 P-loop" evidence="9">
    <location>
        <begin position="277"/>
        <end position="429"/>
    </location>
</feature>
<protein>
    <recommendedName>
        <fullName evidence="3">Polynucleotide 5'-hydroxyl-kinase GRC3</fullName>
    </recommendedName>
    <alternativeName>
        <fullName evidence="2">Polynucleotide 5'-hydroxyl-kinase grc3</fullName>
    </alternativeName>
</protein>
<dbReference type="GO" id="GO:0051731">
    <property type="term" value="F:polynucleotide 5'-hydroxyl-kinase activity"/>
    <property type="evidence" value="ECO:0007669"/>
    <property type="project" value="InterPro"/>
</dbReference>
<reference evidence="10" key="1">
    <citation type="submission" date="2023-03" db="EMBL/GenBank/DDBJ databases">
        <title>Mating type loci evolution in Malassezia.</title>
        <authorList>
            <person name="Coelho M.A."/>
        </authorList>
    </citation>
    <scope>NUCLEOTIDE SEQUENCE</scope>
    <source>
        <strain evidence="10">CBS 9557</strain>
    </source>
</reference>
<evidence type="ECO:0000256" key="5">
    <source>
        <dbReference type="ARBA" id="ARBA00022741"/>
    </source>
</evidence>
<comment type="similarity">
    <text evidence="1">Belongs to the Clp1 family. NOL9/GRC3 subfamily.</text>
</comment>
<dbReference type="Proteomes" id="UP001213623">
    <property type="component" value="Chromosome 4"/>
</dbReference>
<dbReference type="GO" id="GO:0005634">
    <property type="term" value="C:nucleus"/>
    <property type="evidence" value="ECO:0007669"/>
    <property type="project" value="TreeGrafter"/>
</dbReference>
<evidence type="ECO:0000256" key="4">
    <source>
        <dbReference type="ARBA" id="ARBA00022679"/>
    </source>
</evidence>
<feature type="compositionally biased region" description="Low complexity" evidence="8">
    <location>
        <begin position="7"/>
        <end position="18"/>
    </location>
</feature>
<dbReference type="EMBL" id="CP119895">
    <property type="protein sequence ID" value="WFD27381.1"/>
    <property type="molecule type" value="Genomic_DNA"/>
</dbReference>
<dbReference type="Gene3D" id="3.40.50.300">
    <property type="entry name" value="P-loop containing nucleotide triphosphate hydrolases"/>
    <property type="match status" value="1"/>
</dbReference>
<dbReference type="Pfam" id="PF16575">
    <property type="entry name" value="CLP1_P"/>
    <property type="match status" value="1"/>
</dbReference>